<dbReference type="Gene3D" id="1.20.5.110">
    <property type="match status" value="1"/>
</dbReference>
<dbReference type="eggNOG" id="ENOG502ZCE6">
    <property type="taxonomic scope" value="Bacteria"/>
</dbReference>
<keyword evidence="2" id="KW-0813">Transport</keyword>
<gene>
    <name evidence="14" type="ORF">RradSPS_2592</name>
    <name evidence="15" type="ORF">SIL72_00590</name>
</gene>
<feature type="transmembrane region" description="Helical" evidence="12">
    <location>
        <begin position="34"/>
        <end position="56"/>
    </location>
</feature>
<feature type="transmembrane region" description="Helical" evidence="12">
    <location>
        <begin position="152"/>
        <end position="171"/>
    </location>
</feature>
<evidence type="ECO:0000256" key="7">
    <source>
        <dbReference type="ARBA" id="ARBA00022958"/>
    </source>
</evidence>
<keyword evidence="7" id="KW-0630">Potassium</keyword>
<evidence type="ECO:0000256" key="2">
    <source>
        <dbReference type="ARBA" id="ARBA00022448"/>
    </source>
</evidence>
<dbReference type="PANTHER" id="PTHR11537:SF254">
    <property type="entry name" value="POTASSIUM VOLTAGE-GATED CHANNEL PROTEIN SHAB"/>
    <property type="match status" value="1"/>
</dbReference>
<evidence type="ECO:0000256" key="1">
    <source>
        <dbReference type="ARBA" id="ARBA00004141"/>
    </source>
</evidence>
<proteinExistence type="predicted"/>
<evidence type="ECO:0000256" key="11">
    <source>
        <dbReference type="ARBA" id="ARBA00023303"/>
    </source>
</evidence>
<evidence type="ECO:0000256" key="5">
    <source>
        <dbReference type="ARBA" id="ARBA00022826"/>
    </source>
</evidence>
<dbReference type="KEGG" id="rrd:RradSPS_2592"/>
<keyword evidence="8 12" id="KW-1133">Transmembrane helix</keyword>
<keyword evidence="5" id="KW-0631">Potassium channel</keyword>
<dbReference type="SUPFAM" id="SSF81324">
    <property type="entry name" value="Voltage-gated potassium channels"/>
    <property type="match status" value="1"/>
</dbReference>
<dbReference type="HOGENOM" id="CLU_011722_6_3_11"/>
<reference evidence="14 16" key="1">
    <citation type="submission" date="2014-03" db="EMBL/GenBank/DDBJ databases">
        <title>Complete genome sequence of the Radio-Resistant Rubrobacter radiotolerans RSPS-4.</title>
        <authorList>
            <person name="Egas C.C."/>
            <person name="Barroso C.C."/>
            <person name="Froufe H.J.C."/>
            <person name="Pacheco J.J."/>
            <person name="Albuquerque L.L."/>
            <person name="da Costa M.M.S."/>
        </authorList>
    </citation>
    <scope>NUCLEOTIDE SEQUENCE [LARGE SCALE GENOMIC DNA]</scope>
    <source>
        <strain evidence="14 16">RSPS-4</strain>
    </source>
</reference>
<evidence type="ECO:0000256" key="8">
    <source>
        <dbReference type="ARBA" id="ARBA00022989"/>
    </source>
</evidence>
<evidence type="ECO:0000256" key="6">
    <source>
        <dbReference type="ARBA" id="ARBA00022882"/>
    </source>
</evidence>
<comment type="subcellular location">
    <subcellularLocation>
        <location evidence="1">Membrane</location>
        <topology evidence="1">Multi-pass membrane protein</topology>
    </subcellularLocation>
</comment>
<name>A0A023X762_RUBRA</name>
<dbReference type="GO" id="GO:0008076">
    <property type="term" value="C:voltage-gated potassium channel complex"/>
    <property type="evidence" value="ECO:0007669"/>
    <property type="project" value="InterPro"/>
</dbReference>
<keyword evidence="6" id="KW-0851">Voltage-gated channel</keyword>
<dbReference type="Gene3D" id="1.20.120.350">
    <property type="entry name" value="Voltage-gated potassium channels. Chain C"/>
    <property type="match status" value="1"/>
</dbReference>
<keyword evidence="16" id="KW-1185">Reference proteome</keyword>
<reference evidence="15" key="2">
    <citation type="submission" date="2023-11" db="EMBL/GenBank/DDBJ databases">
        <title>MicrobeMod: A computational toolkit for identifying prokaryotic methylation and restriction-modification with nanopore sequencing.</title>
        <authorList>
            <person name="Crits-Christoph A."/>
            <person name="Kang S.C."/>
            <person name="Lee H."/>
            <person name="Ostrov N."/>
        </authorList>
    </citation>
    <scope>NUCLEOTIDE SEQUENCE</scope>
    <source>
        <strain evidence="15">ATCC 51242</strain>
    </source>
</reference>
<dbReference type="OrthoDB" id="9799090at2"/>
<dbReference type="RefSeq" id="WP_051589831.1">
    <property type="nucleotide sequence ID" value="NZ_CP007514.1"/>
</dbReference>
<dbReference type="Proteomes" id="UP000025229">
    <property type="component" value="Chromosome"/>
</dbReference>
<dbReference type="Gene3D" id="1.10.287.70">
    <property type="match status" value="1"/>
</dbReference>
<evidence type="ECO:0000313" key="15">
    <source>
        <dbReference type="EMBL" id="MDX5892513.1"/>
    </source>
</evidence>
<dbReference type="Proteomes" id="UP001281130">
    <property type="component" value="Unassembled WGS sequence"/>
</dbReference>
<dbReference type="GO" id="GO:0001508">
    <property type="term" value="P:action potential"/>
    <property type="evidence" value="ECO:0007669"/>
    <property type="project" value="TreeGrafter"/>
</dbReference>
<feature type="transmembrane region" description="Helical" evidence="12">
    <location>
        <begin position="211"/>
        <end position="235"/>
    </location>
</feature>
<evidence type="ECO:0000256" key="10">
    <source>
        <dbReference type="ARBA" id="ARBA00023136"/>
    </source>
</evidence>
<dbReference type="PATRIC" id="fig|42256.3.peg.2643"/>
<keyword evidence="3" id="KW-0633">Potassium transport</keyword>
<organism evidence="14 16">
    <name type="scientific">Rubrobacter radiotolerans</name>
    <name type="common">Arthrobacter radiotolerans</name>
    <dbReference type="NCBI Taxonomy" id="42256"/>
    <lineage>
        <taxon>Bacteria</taxon>
        <taxon>Bacillati</taxon>
        <taxon>Actinomycetota</taxon>
        <taxon>Rubrobacteria</taxon>
        <taxon>Rubrobacterales</taxon>
        <taxon>Rubrobacteraceae</taxon>
        <taxon>Rubrobacter</taxon>
    </lineage>
</organism>
<dbReference type="PANTHER" id="PTHR11537">
    <property type="entry name" value="VOLTAGE-GATED POTASSIUM CHANNEL"/>
    <property type="match status" value="1"/>
</dbReference>
<dbReference type="EMBL" id="CP007514">
    <property type="protein sequence ID" value="AHY47875.1"/>
    <property type="molecule type" value="Genomic_DNA"/>
</dbReference>
<evidence type="ECO:0000313" key="16">
    <source>
        <dbReference type="Proteomes" id="UP000025229"/>
    </source>
</evidence>
<evidence type="ECO:0000256" key="12">
    <source>
        <dbReference type="SAM" id="Phobius"/>
    </source>
</evidence>
<sequence length="271" mass="30339">MQEPEKRKDGPEEGRRFWEDLPAREEVREKLDRYLDVPLALASIVVVLLAVIQLTGEVSPEWSGRVEALGWGIWSLFFLEFAVKFALAPVKRHYLKKNWLDVLVLLLPFLRVLRVLRVLRTTQGLPLFRLLVFGGRGSSSTLALLKRRRLGQLALVSAMVILISAALGFMLEEDAPGSTIQTFGDALWWSAALITTVSSELYPVTAGGRVLAFLMMLYAVGVFSYFIASIASVLVDSDARHAKVEEVQKEGVELTERELAALRSILKKSER</sequence>
<feature type="transmembrane region" description="Helical" evidence="12">
    <location>
        <begin position="68"/>
        <end position="87"/>
    </location>
</feature>
<evidence type="ECO:0000256" key="3">
    <source>
        <dbReference type="ARBA" id="ARBA00022538"/>
    </source>
</evidence>
<keyword evidence="11" id="KW-0407">Ion channel</keyword>
<dbReference type="GO" id="GO:0005249">
    <property type="term" value="F:voltage-gated potassium channel activity"/>
    <property type="evidence" value="ECO:0007669"/>
    <property type="project" value="InterPro"/>
</dbReference>
<dbReference type="AlphaFoldDB" id="A0A023X762"/>
<evidence type="ECO:0000256" key="4">
    <source>
        <dbReference type="ARBA" id="ARBA00022692"/>
    </source>
</evidence>
<accession>A0A023X762</accession>
<dbReference type="Pfam" id="PF00520">
    <property type="entry name" value="Ion_trans"/>
    <property type="match status" value="1"/>
</dbReference>
<dbReference type="EMBL" id="JAWXXX010000001">
    <property type="protein sequence ID" value="MDX5892513.1"/>
    <property type="molecule type" value="Genomic_DNA"/>
</dbReference>
<dbReference type="STRING" id="42256.RradSPS_2592"/>
<keyword evidence="10 12" id="KW-0472">Membrane</keyword>
<feature type="domain" description="Ion transport" evidence="13">
    <location>
        <begin position="41"/>
        <end position="234"/>
    </location>
</feature>
<dbReference type="InterPro" id="IPR027359">
    <property type="entry name" value="Volt_channel_dom_sf"/>
</dbReference>
<protein>
    <submittedName>
        <fullName evidence="14">Ion transport protein</fullName>
    </submittedName>
    <submittedName>
        <fullName evidence="15">Ion transporter</fullName>
    </submittedName>
</protein>
<evidence type="ECO:0000256" key="9">
    <source>
        <dbReference type="ARBA" id="ARBA00023065"/>
    </source>
</evidence>
<keyword evidence="9" id="KW-0406">Ion transport</keyword>
<dbReference type="InterPro" id="IPR005821">
    <property type="entry name" value="Ion_trans_dom"/>
</dbReference>
<dbReference type="InterPro" id="IPR028325">
    <property type="entry name" value="VG_K_chnl"/>
</dbReference>
<evidence type="ECO:0000259" key="13">
    <source>
        <dbReference type="Pfam" id="PF00520"/>
    </source>
</evidence>
<keyword evidence="4 12" id="KW-0812">Transmembrane</keyword>
<evidence type="ECO:0000313" key="14">
    <source>
        <dbReference type="EMBL" id="AHY47875.1"/>
    </source>
</evidence>